<accession>A0ABT8SFX8</accession>
<keyword evidence="2" id="KW-1185">Reference proteome</keyword>
<name>A0ABT8SFX8_9BURK</name>
<evidence type="ECO:0000313" key="1">
    <source>
        <dbReference type="EMBL" id="MDO1536887.1"/>
    </source>
</evidence>
<dbReference type="Proteomes" id="UP001169027">
    <property type="component" value="Unassembled WGS sequence"/>
</dbReference>
<dbReference type="EMBL" id="JAUKVY010000033">
    <property type="protein sequence ID" value="MDO1536887.1"/>
    <property type="molecule type" value="Genomic_DNA"/>
</dbReference>
<sequence>MPDDLKNFQPLDPGRILEEDSLELQYWCKELRCTEAKLRDTISKVGNHVAAVREHLASRE</sequence>
<dbReference type="InterPro" id="IPR022037">
    <property type="entry name" value="DUF3606"/>
</dbReference>
<protein>
    <submittedName>
        <fullName evidence="1">DUF3606 domain-containing protein</fullName>
    </submittedName>
</protein>
<organism evidence="1 2">
    <name type="scientific">Variovorax ginsengisoli</name>
    <dbReference type="NCBI Taxonomy" id="363844"/>
    <lineage>
        <taxon>Bacteria</taxon>
        <taxon>Pseudomonadati</taxon>
        <taxon>Pseudomonadota</taxon>
        <taxon>Betaproteobacteria</taxon>
        <taxon>Burkholderiales</taxon>
        <taxon>Comamonadaceae</taxon>
        <taxon>Variovorax</taxon>
    </lineage>
</organism>
<evidence type="ECO:0000313" key="2">
    <source>
        <dbReference type="Proteomes" id="UP001169027"/>
    </source>
</evidence>
<reference evidence="1" key="1">
    <citation type="submission" date="2023-06" db="EMBL/GenBank/DDBJ databases">
        <authorList>
            <person name="Jiang Y."/>
            <person name="Liu Q."/>
        </authorList>
    </citation>
    <scope>NUCLEOTIDE SEQUENCE</scope>
    <source>
        <strain evidence="1">CGMCC 1.12090</strain>
    </source>
</reference>
<comment type="caution">
    <text evidence="1">The sequence shown here is derived from an EMBL/GenBank/DDBJ whole genome shotgun (WGS) entry which is preliminary data.</text>
</comment>
<gene>
    <name evidence="1" type="ORF">Q2T77_31920</name>
</gene>
<dbReference type="Pfam" id="PF12244">
    <property type="entry name" value="DUF3606"/>
    <property type="match status" value="1"/>
</dbReference>
<dbReference type="RefSeq" id="WP_301815106.1">
    <property type="nucleotide sequence ID" value="NZ_JAUJZH010000033.1"/>
</dbReference>
<proteinExistence type="predicted"/>